<reference evidence="2 3" key="1">
    <citation type="submission" date="2018-04" db="EMBL/GenBank/DDBJ databases">
        <title>WGS assembly of Panicum hallii var. hallii HAL2.</title>
        <authorList>
            <person name="Lovell J."/>
            <person name="Jenkins J."/>
            <person name="Lowry D."/>
            <person name="Mamidi S."/>
            <person name="Sreedasyam A."/>
            <person name="Weng X."/>
            <person name="Barry K."/>
            <person name="Bonette J."/>
            <person name="Campitelli B."/>
            <person name="Daum C."/>
            <person name="Gordon S."/>
            <person name="Gould B."/>
            <person name="Lipzen A."/>
            <person name="MacQueen A."/>
            <person name="Palacio-Mejia J."/>
            <person name="Plott C."/>
            <person name="Shakirov E."/>
            <person name="Shu S."/>
            <person name="Yoshinaga Y."/>
            <person name="Zane M."/>
            <person name="Rokhsar D."/>
            <person name="Grimwood J."/>
            <person name="Schmutz J."/>
            <person name="Juenger T."/>
        </authorList>
    </citation>
    <scope>NUCLEOTIDE SEQUENCE [LARGE SCALE GENOMIC DNA]</scope>
    <source>
        <strain evidence="3">cv. HAL2</strain>
    </source>
</reference>
<feature type="region of interest" description="Disordered" evidence="1">
    <location>
        <begin position="209"/>
        <end position="248"/>
    </location>
</feature>
<organism evidence="2 3">
    <name type="scientific">Panicum hallii var. hallii</name>
    <dbReference type="NCBI Taxonomy" id="1504633"/>
    <lineage>
        <taxon>Eukaryota</taxon>
        <taxon>Viridiplantae</taxon>
        <taxon>Streptophyta</taxon>
        <taxon>Embryophyta</taxon>
        <taxon>Tracheophyta</taxon>
        <taxon>Spermatophyta</taxon>
        <taxon>Magnoliopsida</taxon>
        <taxon>Liliopsida</taxon>
        <taxon>Poales</taxon>
        <taxon>Poaceae</taxon>
        <taxon>PACMAD clade</taxon>
        <taxon>Panicoideae</taxon>
        <taxon>Panicodae</taxon>
        <taxon>Paniceae</taxon>
        <taxon>Panicinae</taxon>
        <taxon>Panicum</taxon>
        <taxon>Panicum sect. Panicum</taxon>
    </lineage>
</organism>
<keyword evidence="3" id="KW-1185">Reference proteome</keyword>
<evidence type="ECO:0000256" key="1">
    <source>
        <dbReference type="SAM" id="MobiDB-lite"/>
    </source>
</evidence>
<dbReference type="Gramene" id="PUZ68419">
    <property type="protein sequence ID" value="PUZ68419"/>
    <property type="gene ID" value="GQ55_2G026500"/>
</dbReference>
<gene>
    <name evidence="2" type="ORF">GQ55_2G026500</name>
</gene>
<feature type="region of interest" description="Disordered" evidence="1">
    <location>
        <begin position="155"/>
        <end position="192"/>
    </location>
</feature>
<evidence type="ECO:0000313" key="3">
    <source>
        <dbReference type="Proteomes" id="UP000244336"/>
    </source>
</evidence>
<accession>A0A2T7EKR2</accession>
<dbReference type="AlphaFoldDB" id="A0A2T7EKR2"/>
<protein>
    <submittedName>
        <fullName evidence="2">Uncharacterized protein</fullName>
    </submittedName>
</protein>
<evidence type="ECO:0000313" key="2">
    <source>
        <dbReference type="EMBL" id="PUZ68419.1"/>
    </source>
</evidence>
<sequence>MFWMESWNYDVPREDDGSCRHSISFESLFSAAADEPPSSTAFRHAAFISAARSLALLPSSPPPISARTARSSSAASTKLPLLLSTPIATAAPAAATSANAFRCCSAYSGHGAIGTPHQRLSRIEFHPQCVTKPPTAARARISFCGAAVGHTRPLPLVRSRKPSGRSSARLASVGCRDPGAGGPRSTQRNRCPLRSRPRATSCACAAVKNPPLPKQRNTTDAGGCASSHRTQSCGGSAGGGNEITGPMG</sequence>
<dbReference type="OrthoDB" id="696358at2759"/>
<dbReference type="Proteomes" id="UP000244336">
    <property type="component" value="Chromosome 2"/>
</dbReference>
<proteinExistence type="predicted"/>
<name>A0A2T7EKR2_9POAL</name>
<feature type="compositionally biased region" description="Gly residues" evidence="1">
    <location>
        <begin position="235"/>
        <end position="248"/>
    </location>
</feature>
<dbReference type="EMBL" id="CM009750">
    <property type="protein sequence ID" value="PUZ68419.1"/>
    <property type="molecule type" value="Genomic_DNA"/>
</dbReference>